<feature type="domain" description="Thioredoxin" evidence="3">
    <location>
        <begin position="231"/>
        <end position="383"/>
    </location>
</feature>
<feature type="signal peptide" evidence="2">
    <location>
        <begin position="1"/>
        <end position="19"/>
    </location>
</feature>
<dbReference type="EMBL" id="FWXT01000001">
    <property type="protein sequence ID" value="SMC51828.1"/>
    <property type="molecule type" value="Genomic_DNA"/>
</dbReference>
<evidence type="ECO:0000313" key="4">
    <source>
        <dbReference type="EMBL" id="SMC51828.1"/>
    </source>
</evidence>
<dbReference type="Pfam" id="PF00578">
    <property type="entry name" value="AhpC-TSA"/>
    <property type="match status" value="1"/>
</dbReference>
<dbReference type="CDD" id="cd02966">
    <property type="entry name" value="TlpA_like_family"/>
    <property type="match status" value="1"/>
</dbReference>
<evidence type="ECO:0000256" key="1">
    <source>
        <dbReference type="ARBA" id="ARBA00023284"/>
    </source>
</evidence>
<dbReference type="PANTHER" id="PTHR42852:SF13">
    <property type="entry name" value="PROTEIN DIPZ"/>
    <property type="match status" value="1"/>
</dbReference>
<dbReference type="InterPro" id="IPR013766">
    <property type="entry name" value="Thioredoxin_domain"/>
</dbReference>
<feature type="chain" id="PRO_5013320557" evidence="2">
    <location>
        <begin position="20"/>
        <end position="383"/>
    </location>
</feature>
<sequence>MKKLLLYSLAVFLSLPGFAQKNVLSPFSISGKITGKKTGYVYLFYPMGEAYKTDSAAIRNGAFLFKGKLTEPVAGRIAASKHIRDSDDPNMGEIFIGPGNMSLSVTYGAFKKAVLKGSLSNDEYVALNQQKEPIRKEMEPVLVAYRKEKDHEKAAAIREQFEPFNDRMDKIDETFISTHPDSYISAYLMRFKIGSMKLAEAKAVYNNWTERIKNSASGIDVYKEILELESGSPGSVAKAFSATDINGEKLSLADFKGKKYVLVDFWASWCVPCRKGNPHLLSLYGKYKDKGLEIVGISDDDSNPAAWKKAVEKDQIGVWKHVLRGVKLSGKDYDMSNDITKGYGIHSLPTKILIDKEGVIVGRYGGGGDNDEAMDKKLAEIFN</sequence>
<accession>A0A1W1ZUS3</accession>
<dbReference type="InterPro" id="IPR050553">
    <property type="entry name" value="Thioredoxin_ResA/DsbE_sf"/>
</dbReference>
<dbReference type="STRING" id="151894.SAMN04488524_0973"/>
<dbReference type="InterPro" id="IPR017937">
    <property type="entry name" value="Thioredoxin_CS"/>
</dbReference>
<dbReference type="GO" id="GO:0016491">
    <property type="term" value="F:oxidoreductase activity"/>
    <property type="evidence" value="ECO:0007669"/>
    <property type="project" value="InterPro"/>
</dbReference>
<keyword evidence="5" id="KW-1185">Reference proteome</keyword>
<dbReference type="SUPFAM" id="SSF52833">
    <property type="entry name" value="Thioredoxin-like"/>
    <property type="match status" value="1"/>
</dbReference>
<protein>
    <submittedName>
        <fullName evidence="4">Peroxiredoxin</fullName>
    </submittedName>
</protein>
<keyword evidence="2" id="KW-0732">Signal</keyword>
<dbReference type="AlphaFoldDB" id="A0A1W1ZUS3"/>
<dbReference type="Proteomes" id="UP000192756">
    <property type="component" value="Unassembled WGS sequence"/>
</dbReference>
<gene>
    <name evidence="4" type="ORF">SAMN04488524_0973</name>
</gene>
<organism evidence="4 5">
    <name type="scientific">Pedobacter africanus</name>
    <dbReference type="NCBI Taxonomy" id="151894"/>
    <lineage>
        <taxon>Bacteria</taxon>
        <taxon>Pseudomonadati</taxon>
        <taxon>Bacteroidota</taxon>
        <taxon>Sphingobacteriia</taxon>
        <taxon>Sphingobacteriales</taxon>
        <taxon>Sphingobacteriaceae</taxon>
        <taxon>Pedobacter</taxon>
    </lineage>
</organism>
<dbReference type="PANTHER" id="PTHR42852">
    <property type="entry name" value="THIOL:DISULFIDE INTERCHANGE PROTEIN DSBE"/>
    <property type="match status" value="1"/>
</dbReference>
<dbReference type="GO" id="GO:0016209">
    <property type="term" value="F:antioxidant activity"/>
    <property type="evidence" value="ECO:0007669"/>
    <property type="project" value="InterPro"/>
</dbReference>
<proteinExistence type="predicted"/>
<evidence type="ECO:0000259" key="3">
    <source>
        <dbReference type="PROSITE" id="PS51352"/>
    </source>
</evidence>
<keyword evidence="1" id="KW-0676">Redox-active center</keyword>
<dbReference type="InterPro" id="IPR025380">
    <property type="entry name" value="DUF4369"/>
</dbReference>
<reference evidence="5" key="1">
    <citation type="submission" date="2017-04" db="EMBL/GenBank/DDBJ databases">
        <authorList>
            <person name="Varghese N."/>
            <person name="Submissions S."/>
        </authorList>
    </citation>
    <scope>NUCLEOTIDE SEQUENCE [LARGE SCALE GENOMIC DNA]</scope>
    <source>
        <strain evidence="5">DSM 12126</strain>
    </source>
</reference>
<dbReference type="PROSITE" id="PS51352">
    <property type="entry name" value="THIOREDOXIN_2"/>
    <property type="match status" value="1"/>
</dbReference>
<dbReference type="PROSITE" id="PS00194">
    <property type="entry name" value="THIOREDOXIN_1"/>
    <property type="match status" value="1"/>
</dbReference>
<evidence type="ECO:0000256" key="2">
    <source>
        <dbReference type="SAM" id="SignalP"/>
    </source>
</evidence>
<dbReference type="Pfam" id="PF14289">
    <property type="entry name" value="DUF4369"/>
    <property type="match status" value="1"/>
</dbReference>
<dbReference type="Gene3D" id="3.40.30.10">
    <property type="entry name" value="Glutaredoxin"/>
    <property type="match status" value="1"/>
</dbReference>
<evidence type="ECO:0000313" key="5">
    <source>
        <dbReference type="Proteomes" id="UP000192756"/>
    </source>
</evidence>
<dbReference type="InterPro" id="IPR000866">
    <property type="entry name" value="AhpC/TSA"/>
</dbReference>
<dbReference type="OrthoDB" id="750178at2"/>
<name>A0A1W1ZUS3_9SPHI</name>
<dbReference type="InterPro" id="IPR036249">
    <property type="entry name" value="Thioredoxin-like_sf"/>
</dbReference>